<reference evidence="2" key="1">
    <citation type="submission" date="2016-02" db="EMBL/GenBank/DDBJ databases">
        <authorList>
            <person name="Holder M.E."/>
            <person name="Ajami N.J."/>
            <person name="Petrosino J.F."/>
        </authorList>
    </citation>
    <scope>NUCLEOTIDE SEQUENCE [LARGE SCALE GENOMIC DNA]</scope>
    <source>
        <strain evidence="2">CCUG 45958</strain>
    </source>
</reference>
<dbReference type="EMBL" id="CP014229">
    <property type="protein sequence ID" value="AMD90557.1"/>
    <property type="molecule type" value="Genomic_DNA"/>
</dbReference>
<dbReference type="Proteomes" id="UP000069241">
    <property type="component" value="Chromosome"/>
</dbReference>
<protein>
    <submittedName>
        <fullName evidence="1">Uncharacterized protein</fullName>
    </submittedName>
</protein>
<sequence length="69" mass="8265">MFCQRRRHEREDKYFLGIRMIYLQYLFFTDVRVNENGISIGTMAGEELFSAAVYAFLSHFREACFVTMH</sequence>
<gene>
    <name evidence="1" type="ORF">AXF13_10755</name>
</gene>
<name>A0A0X8JKX6_9BACT</name>
<keyword evidence="2" id="KW-1185">Reference proteome</keyword>
<dbReference type="AlphaFoldDB" id="A0A0X8JKX6"/>
<accession>A0A0X8JKX6</accession>
<evidence type="ECO:0000313" key="1">
    <source>
        <dbReference type="EMBL" id="AMD90557.1"/>
    </source>
</evidence>
<dbReference type="KEGG" id="dfi:AXF13_10755"/>
<proteinExistence type="predicted"/>
<evidence type="ECO:0000313" key="2">
    <source>
        <dbReference type="Proteomes" id="UP000069241"/>
    </source>
</evidence>
<organism evidence="1 2">
    <name type="scientific">Desulfovibrio fairfieldensis</name>
    <dbReference type="NCBI Taxonomy" id="44742"/>
    <lineage>
        <taxon>Bacteria</taxon>
        <taxon>Pseudomonadati</taxon>
        <taxon>Thermodesulfobacteriota</taxon>
        <taxon>Desulfovibrionia</taxon>
        <taxon>Desulfovibrionales</taxon>
        <taxon>Desulfovibrionaceae</taxon>
        <taxon>Desulfovibrio</taxon>
    </lineage>
</organism>